<comment type="similarity">
    <text evidence="2">Belongs to the ankyrin SOCS box (ASB) family.</text>
</comment>
<comment type="pathway">
    <text evidence="1">Protein modification; protein ubiquitination.</text>
</comment>
<evidence type="ECO:0000256" key="3">
    <source>
        <dbReference type="ARBA" id="ARBA00022737"/>
    </source>
</evidence>
<dbReference type="SUPFAM" id="SSF48403">
    <property type="entry name" value="Ankyrin repeat"/>
    <property type="match status" value="1"/>
</dbReference>
<dbReference type="PROSITE" id="PS50297">
    <property type="entry name" value="ANK_REP_REGION"/>
    <property type="match status" value="2"/>
</dbReference>
<evidence type="ECO:0000256" key="5">
    <source>
        <dbReference type="PROSITE-ProRule" id="PRU00023"/>
    </source>
</evidence>
<dbReference type="InterPro" id="IPR036770">
    <property type="entry name" value="Ankyrin_rpt-contain_sf"/>
</dbReference>
<feature type="repeat" description="ANK" evidence="5">
    <location>
        <begin position="164"/>
        <end position="196"/>
    </location>
</feature>
<dbReference type="UniPathway" id="UPA00143"/>
<sequence>MPVWENIPIWEKISIWEKNTHLGEYTNLGENIHLRENIHLGECINLGEYTIPIGFPVFPVAIPSSHCPFPVPIAHSQFPLPIPVPIGFPVFPIGFPVFPLPIPVPTGFPAGSPECVQLLIEVGANLEAHDCHFGTPLHVACARGHLDCAKLLLQAGANVNAAKLHETALHHAAKVRSVDLLELLVEFGGNIYARDNRGKKPSDYTWSSSPAAQCCEFYEKTPLSLLQLCRLSVRRAAGRRGLPNIAQLQIPPRLIRYLCYN</sequence>
<dbReference type="PANTHER" id="PTHR24136:SF53">
    <property type="entry name" value="ANKYRIN REPEAT AND SOCS BOX CONTAINING 13"/>
    <property type="match status" value="1"/>
</dbReference>
<dbReference type="InterPro" id="IPR036036">
    <property type="entry name" value="SOCS_box-like_dom_sf"/>
</dbReference>
<keyword evidence="8" id="KW-1185">Reference proteome</keyword>
<dbReference type="GO" id="GO:0016567">
    <property type="term" value="P:protein ubiquitination"/>
    <property type="evidence" value="ECO:0007669"/>
    <property type="project" value="UniProtKB-UniPathway"/>
</dbReference>
<evidence type="ECO:0000256" key="4">
    <source>
        <dbReference type="ARBA" id="ARBA00023043"/>
    </source>
</evidence>
<dbReference type="GO" id="GO:0035556">
    <property type="term" value="P:intracellular signal transduction"/>
    <property type="evidence" value="ECO:0007669"/>
    <property type="project" value="InterPro"/>
</dbReference>
<dbReference type="InterPro" id="IPR051573">
    <property type="entry name" value="Ankyrin-SOCS_box_domain"/>
</dbReference>
<feature type="repeat" description="ANK" evidence="5">
    <location>
        <begin position="132"/>
        <end position="164"/>
    </location>
</feature>
<organism evidence="7 8">
    <name type="scientific">Junco hyemalis</name>
    <name type="common">Dark-eyed junco</name>
    <dbReference type="NCBI Taxonomy" id="40217"/>
    <lineage>
        <taxon>Eukaryota</taxon>
        <taxon>Metazoa</taxon>
        <taxon>Chordata</taxon>
        <taxon>Craniata</taxon>
        <taxon>Vertebrata</taxon>
        <taxon>Euteleostomi</taxon>
        <taxon>Archelosauria</taxon>
        <taxon>Archosauria</taxon>
        <taxon>Dinosauria</taxon>
        <taxon>Saurischia</taxon>
        <taxon>Theropoda</taxon>
        <taxon>Coelurosauria</taxon>
        <taxon>Aves</taxon>
        <taxon>Neognathae</taxon>
        <taxon>Neoaves</taxon>
        <taxon>Telluraves</taxon>
        <taxon>Australaves</taxon>
        <taxon>Passeriformes</taxon>
        <taxon>Passerellidae</taxon>
        <taxon>Junco</taxon>
    </lineage>
</organism>
<dbReference type="SUPFAM" id="SSF158235">
    <property type="entry name" value="SOCS box-like"/>
    <property type="match status" value="1"/>
</dbReference>
<dbReference type="Ensembl" id="ENSJHYT00000027856.1">
    <property type="protein sequence ID" value="ENSJHYP00000023096.1"/>
    <property type="gene ID" value="ENSJHYG00000017402.1"/>
</dbReference>
<dbReference type="Gene3D" id="1.25.40.20">
    <property type="entry name" value="Ankyrin repeat-containing domain"/>
    <property type="match status" value="1"/>
</dbReference>
<dbReference type="Proteomes" id="UP000694408">
    <property type="component" value="Unplaced"/>
</dbReference>
<dbReference type="PANTHER" id="PTHR24136">
    <property type="entry name" value="SOWAH (DROSOPHILA) HOMOLOG"/>
    <property type="match status" value="1"/>
</dbReference>
<reference evidence="7" key="1">
    <citation type="submission" date="2025-08" db="UniProtKB">
        <authorList>
            <consortium name="Ensembl"/>
        </authorList>
    </citation>
    <scope>IDENTIFICATION</scope>
</reference>
<reference evidence="7" key="2">
    <citation type="submission" date="2025-09" db="UniProtKB">
        <authorList>
            <consortium name="Ensembl"/>
        </authorList>
    </citation>
    <scope>IDENTIFICATION</scope>
</reference>
<protein>
    <submittedName>
        <fullName evidence="7">Ankyrin repeat and SOCS box containing 13</fullName>
    </submittedName>
</protein>
<accession>A0A8C5NTJ2</accession>
<evidence type="ECO:0000313" key="7">
    <source>
        <dbReference type="Ensembl" id="ENSJHYP00000023096.1"/>
    </source>
</evidence>
<feature type="domain" description="SOCS box" evidence="6">
    <location>
        <begin position="217"/>
        <end position="261"/>
    </location>
</feature>
<evidence type="ECO:0000313" key="8">
    <source>
        <dbReference type="Proteomes" id="UP000694408"/>
    </source>
</evidence>
<evidence type="ECO:0000259" key="6">
    <source>
        <dbReference type="PROSITE" id="PS50225"/>
    </source>
</evidence>
<proteinExistence type="inferred from homology"/>
<dbReference type="InterPro" id="IPR002110">
    <property type="entry name" value="Ankyrin_rpt"/>
</dbReference>
<evidence type="ECO:0000256" key="1">
    <source>
        <dbReference type="ARBA" id="ARBA00004906"/>
    </source>
</evidence>
<dbReference type="InterPro" id="IPR001496">
    <property type="entry name" value="SOCS_box"/>
</dbReference>
<dbReference type="Gene3D" id="1.10.750.20">
    <property type="entry name" value="SOCS box"/>
    <property type="match status" value="1"/>
</dbReference>
<dbReference type="FunFam" id="1.10.750.20:FF:000001">
    <property type="entry name" value="Ankyrin repeat and SOCS box containing 1"/>
    <property type="match status" value="1"/>
</dbReference>
<dbReference type="AlphaFoldDB" id="A0A8C5NTJ2"/>
<dbReference type="PROSITE" id="PS50225">
    <property type="entry name" value="SOCS"/>
    <property type="match status" value="1"/>
</dbReference>
<evidence type="ECO:0000256" key="2">
    <source>
        <dbReference type="ARBA" id="ARBA00005949"/>
    </source>
</evidence>
<dbReference type="SMART" id="SM00969">
    <property type="entry name" value="SOCS_box"/>
    <property type="match status" value="1"/>
</dbReference>
<keyword evidence="3" id="KW-0677">Repeat</keyword>
<dbReference type="Pfam" id="PF12796">
    <property type="entry name" value="Ank_2"/>
    <property type="match status" value="1"/>
</dbReference>
<name>A0A8C5NTJ2_JUNHY</name>
<dbReference type="GO" id="GO:0045732">
    <property type="term" value="P:positive regulation of protein catabolic process"/>
    <property type="evidence" value="ECO:0007669"/>
    <property type="project" value="TreeGrafter"/>
</dbReference>
<dbReference type="Pfam" id="PF07525">
    <property type="entry name" value="SOCS_box"/>
    <property type="match status" value="1"/>
</dbReference>
<dbReference type="SMART" id="SM00248">
    <property type="entry name" value="ANK"/>
    <property type="match status" value="2"/>
</dbReference>
<keyword evidence="4 5" id="KW-0040">ANK repeat</keyword>
<dbReference type="PROSITE" id="PS50088">
    <property type="entry name" value="ANK_REPEAT"/>
    <property type="match status" value="2"/>
</dbReference>